<dbReference type="NCBIfam" id="NF004810">
    <property type="entry name" value="PRK06157.1"/>
    <property type="match status" value="1"/>
</dbReference>
<accession>A0ABN2NEN9</accession>
<dbReference type="InterPro" id="IPR002155">
    <property type="entry name" value="Thiolase"/>
</dbReference>
<evidence type="ECO:0000259" key="2">
    <source>
        <dbReference type="Pfam" id="PF22691"/>
    </source>
</evidence>
<comment type="caution">
    <text evidence="3">The sequence shown here is derived from an EMBL/GenBank/DDBJ whole genome shotgun (WGS) entry which is preliminary data.</text>
</comment>
<name>A0ABN2NEN9_9PSEU</name>
<proteinExistence type="predicted"/>
<evidence type="ECO:0000259" key="1">
    <source>
        <dbReference type="Pfam" id="PF00108"/>
    </source>
</evidence>
<dbReference type="InterPro" id="IPR020616">
    <property type="entry name" value="Thiolase_N"/>
</dbReference>
<keyword evidence="4" id="KW-1185">Reference proteome</keyword>
<feature type="domain" description="Thiolase N-terminal" evidence="1">
    <location>
        <begin position="10"/>
        <end position="223"/>
    </location>
</feature>
<feature type="domain" description="Thiolase C-terminal" evidence="2">
    <location>
        <begin position="255"/>
        <end position="381"/>
    </location>
</feature>
<dbReference type="PANTHER" id="PTHR42870:SF1">
    <property type="entry name" value="NON-SPECIFIC LIPID-TRANSFER PROTEIN-LIKE 2"/>
    <property type="match status" value="1"/>
</dbReference>
<sequence length="397" mass="42192">MTSHGIKDKVAIVGMGCTAFGERWGASTSDLLVEAVTDAFTDAGVEKSAVDAYWLGTMNSGYSGMVLSSALKIDYKPVTRVENFCASGSESFRNACYAVASGAYDVVMAAGVEKLKDSGYSGLTRNNPPSDGTTAQLTAPARFSMLAPAYSAKYGISRADFKQAMTRVAWKNHYNGARNPRAQFRAEVPEEKIAAAPSIAGDLGVFDCSGVSDGAAAAIIVRAEDAHRYTDRPLYVKALAFAAGPGTGPIDPAYDYTTFEEVVRSARDAYDQAGIESPVEDLMMAEVHDCFTPTELVLMEDLGFSERGRACQDTMDGRFGLTGELPVNPDGGLKSFGHPIGASGLRMLFECWLQLRGRAPADRQIAMRGKRYGLTHNLGGAPGDCVSFVAVVGSELG</sequence>
<dbReference type="InterPro" id="IPR016039">
    <property type="entry name" value="Thiolase-like"/>
</dbReference>
<dbReference type="PIRSF" id="PIRSF000429">
    <property type="entry name" value="Ac-CoA_Ac_transf"/>
    <property type="match status" value="1"/>
</dbReference>
<dbReference type="InterPro" id="IPR055140">
    <property type="entry name" value="Thiolase_C_2"/>
</dbReference>
<evidence type="ECO:0000313" key="4">
    <source>
        <dbReference type="Proteomes" id="UP001500449"/>
    </source>
</evidence>
<dbReference type="PANTHER" id="PTHR42870">
    <property type="entry name" value="ACETYL-COA C-ACETYLTRANSFERASE"/>
    <property type="match status" value="1"/>
</dbReference>
<dbReference type="SUPFAM" id="SSF53901">
    <property type="entry name" value="Thiolase-like"/>
    <property type="match status" value="2"/>
</dbReference>
<dbReference type="Pfam" id="PF22691">
    <property type="entry name" value="Thiolase_C_1"/>
    <property type="match status" value="1"/>
</dbReference>
<dbReference type="CDD" id="cd00829">
    <property type="entry name" value="SCP-x_thiolase"/>
    <property type="match status" value="1"/>
</dbReference>
<dbReference type="Pfam" id="PF00108">
    <property type="entry name" value="Thiolase_N"/>
    <property type="match status" value="1"/>
</dbReference>
<dbReference type="Proteomes" id="UP001500449">
    <property type="component" value="Unassembled WGS sequence"/>
</dbReference>
<evidence type="ECO:0000313" key="3">
    <source>
        <dbReference type="EMBL" id="GAA1865788.1"/>
    </source>
</evidence>
<reference evidence="3 4" key="1">
    <citation type="journal article" date="2019" name="Int. J. Syst. Evol. Microbiol.">
        <title>The Global Catalogue of Microorganisms (GCM) 10K type strain sequencing project: providing services to taxonomists for standard genome sequencing and annotation.</title>
        <authorList>
            <consortium name="The Broad Institute Genomics Platform"/>
            <consortium name="The Broad Institute Genome Sequencing Center for Infectious Disease"/>
            <person name="Wu L."/>
            <person name="Ma J."/>
        </authorList>
    </citation>
    <scope>NUCLEOTIDE SEQUENCE [LARGE SCALE GENOMIC DNA]</scope>
    <source>
        <strain evidence="3 4">JCM 16009</strain>
    </source>
</reference>
<organism evidence="3 4">
    <name type="scientific">Pseudonocardia ailaonensis</name>
    <dbReference type="NCBI Taxonomy" id="367279"/>
    <lineage>
        <taxon>Bacteria</taxon>
        <taxon>Bacillati</taxon>
        <taxon>Actinomycetota</taxon>
        <taxon>Actinomycetes</taxon>
        <taxon>Pseudonocardiales</taxon>
        <taxon>Pseudonocardiaceae</taxon>
        <taxon>Pseudonocardia</taxon>
    </lineage>
</organism>
<gene>
    <name evidence="3" type="ORF">GCM10009836_52680</name>
</gene>
<dbReference type="Gene3D" id="3.40.47.10">
    <property type="match status" value="1"/>
</dbReference>
<protein>
    <submittedName>
        <fullName evidence="3">Acetyl-CoA acetyltransferase</fullName>
    </submittedName>
</protein>
<dbReference type="RefSeq" id="WP_344422567.1">
    <property type="nucleotide sequence ID" value="NZ_BAAAQK010000020.1"/>
</dbReference>
<dbReference type="EMBL" id="BAAAQK010000020">
    <property type="protein sequence ID" value="GAA1865788.1"/>
    <property type="molecule type" value="Genomic_DNA"/>
</dbReference>